<evidence type="ECO:0000256" key="3">
    <source>
        <dbReference type="ARBA" id="ARBA00023163"/>
    </source>
</evidence>
<dbReference type="Pfam" id="PF01614">
    <property type="entry name" value="IclR_C"/>
    <property type="match status" value="1"/>
</dbReference>
<sequence>MSGSVASSLNAERALEILIVLGDAGPDGLSLAEIARRTGSAKSAAHRSVASLLQKGFAEAAGRYGHYRLGPAIQMLAKRQERLESQIQLIRPGMTEFARRTGFTVYLMVQAGVDAVCAEMVSRSTRRQFTMGVGARVPMGVAAGSVALLSMLPEDNAAQIIEANSERYATHPALRHVDAGVVTKLVSEARGRGYAVNMGYYLPGEGGIGLPVPRRGQYEVNVAVSFNAPLELMNDVWIAEIVENLRECLGGTLL</sequence>
<dbReference type="Gene3D" id="3.30.450.40">
    <property type="match status" value="1"/>
</dbReference>
<dbReference type="EMBL" id="NJGD01000003">
    <property type="protein sequence ID" value="PJR15658.1"/>
    <property type="molecule type" value="Genomic_DNA"/>
</dbReference>
<dbReference type="PROSITE" id="PS51078">
    <property type="entry name" value="ICLR_ED"/>
    <property type="match status" value="1"/>
</dbReference>
<dbReference type="InterPro" id="IPR050707">
    <property type="entry name" value="HTH_MetabolicPath_Reg"/>
</dbReference>
<dbReference type="InterPro" id="IPR036388">
    <property type="entry name" value="WH-like_DNA-bd_sf"/>
</dbReference>
<feature type="domain" description="IclR-ED" evidence="5">
    <location>
        <begin position="72"/>
        <end position="254"/>
    </location>
</feature>
<gene>
    <name evidence="6" type="ORF">CEJ86_08050</name>
</gene>
<keyword evidence="2" id="KW-0238">DNA-binding</keyword>
<evidence type="ECO:0000259" key="5">
    <source>
        <dbReference type="PROSITE" id="PS51078"/>
    </source>
</evidence>
<dbReference type="InterPro" id="IPR029016">
    <property type="entry name" value="GAF-like_dom_sf"/>
</dbReference>
<evidence type="ECO:0000259" key="4">
    <source>
        <dbReference type="PROSITE" id="PS51077"/>
    </source>
</evidence>
<dbReference type="GO" id="GO:0045892">
    <property type="term" value="P:negative regulation of DNA-templated transcription"/>
    <property type="evidence" value="ECO:0007669"/>
    <property type="project" value="TreeGrafter"/>
</dbReference>
<evidence type="ECO:0000256" key="1">
    <source>
        <dbReference type="ARBA" id="ARBA00023015"/>
    </source>
</evidence>
<name>A0A2J0Z5B6_RHIML</name>
<dbReference type="Proteomes" id="UP000231987">
    <property type="component" value="Unassembled WGS sequence"/>
</dbReference>
<evidence type="ECO:0000256" key="2">
    <source>
        <dbReference type="ARBA" id="ARBA00023125"/>
    </source>
</evidence>
<dbReference type="SUPFAM" id="SSF46785">
    <property type="entry name" value="Winged helix' DNA-binding domain"/>
    <property type="match status" value="1"/>
</dbReference>
<evidence type="ECO:0000313" key="6">
    <source>
        <dbReference type="EMBL" id="PJR15658.1"/>
    </source>
</evidence>
<protein>
    <submittedName>
        <fullName evidence="6">IclR family transcriptional regulator</fullName>
    </submittedName>
</protein>
<dbReference type="SMART" id="SM00346">
    <property type="entry name" value="HTH_ICLR"/>
    <property type="match status" value="1"/>
</dbReference>
<dbReference type="InterPro" id="IPR005471">
    <property type="entry name" value="Tscrpt_reg_IclR_N"/>
</dbReference>
<dbReference type="SUPFAM" id="SSF55781">
    <property type="entry name" value="GAF domain-like"/>
    <property type="match status" value="1"/>
</dbReference>
<comment type="caution">
    <text evidence="6">The sequence shown here is derived from an EMBL/GenBank/DDBJ whole genome shotgun (WGS) entry which is preliminary data.</text>
</comment>
<accession>A0A2J0Z5B6</accession>
<feature type="domain" description="HTH iclR-type" evidence="4">
    <location>
        <begin position="8"/>
        <end position="71"/>
    </location>
</feature>
<dbReference type="PROSITE" id="PS51077">
    <property type="entry name" value="HTH_ICLR"/>
    <property type="match status" value="1"/>
</dbReference>
<organism evidence="6 7">
    <name type="scientific">Rhizobium meliloti</name>
    <name type="common">Ensifer meliloti</name>
    <name type="synonym">Sinorhizobium meliloti</name>
    <dbReference type="NCBI Taxonomy" id="382"/>
    <lineage>
        <taxon>Bacteria</taxon>
        <taxon>Pseudomonadati</taxon>
        <taxon>Pseudomonadota</taxon>
        <taxon>Alphaproteobacteria</taxon>
        <taxon>Hyphomicrobiales</taxon>
        <taxon>Rhizobiaceae</taxon>
        <taxon>Sinorhizobium/Ensifer group</taxon>
        <taxon>Sinorhizobium</taxon>
    </lineage>
</organism>
<proteinExistence type="predicted"/>
<dbReference type="InterPro" id="IPR036390">
    <property type="entry name" value="WH_DNA-bd_sf"/>
</dbReference>
<keyword evidence="3" id="KW-0804">Transcription</keyword>
<dbReference type="GO" id="GO:0003700">
    <property type="term" value="F:DNA-binding transcription factor activity"/>
    <property type="evidence" value="ECO:0007669"/>
    <property type="project" value="TreeGrafter"/>
</dbReference>
<dbReference type="InterPro" id="IPR014757">
    <property type="entry name" value="Tscrpt_reg_IclR_C"/>
</dbReference>
<reference evidence="6 7" key="1">
    <citation type="submission" date="2017-06" db="EMBL/GenBank/DDBJ databases">
        <title>Ensifer strains isolated from leguminous trees and herbs display diverse denitrification phenotypes with some acting as strong N2O sinks.</title>
        <authorList>
            <person name="Woliy K."/>
            <person name="Mania D."/>
            <person name="Bakken L.R."/>
            <person name="Frostegard A."/>
        </authorList>
    </citation>
    <scope>NUCLEOTIDE SEQUENCE [LARGE SCALE GENOMIC DNA]</scope>
    <source>
        <strain evidence="6 7">AC50a</strain>
    </source>
</reference>
<dbReference type="Gene3D" id="1.10.10.10">
    <property type="entry name" value="Winged helix-like DNA-binding domain superfamily/Winged helix DNA-binding domain"/>
    <property type="match status" value="1"/>
</dbReference>
<dbReference type="GO" id="GO:0003677">
    <property type="term" value="F:DNA binding"/>
    <property type="evidence" value="ECO:0007669"/>
    <property type="project" value="UniProtKB-KW"/>
</dbReference>
<keyword evidence="1" id="KW-0805">Transcription regulation</keyword>
<dbReference type="PANTHER" id="PTHR30136:SF39">
    <property type="entry name" value="TRANSCRIPTIONAL REGULATORY PROTEIN"/>
    <property type="match status" value="1"/>
</dbReference>
<dbReference type="PANTHER" id="PTHR30136">
    <property type="entry name" value="HELIX-TURN-HELIX TRANSCRIPTIONAL REGULATOR, ICLR FAMILY"/>
    <property type="match status" value="1"/>
</dbReference>
<evidence type="ECO:0000313" key="7">
    <source>
        <dbReference type="Proteomes" id="UP000231987"/>
    </source>
</evidence>
<dbReference type="Pfam" id="PF09339">
    <property type="entry name" value="HTH_IclR"/>
    <property type="match status" value="1"/>
</dbReference>
<dbReference type="AlphaFoldDB" id="A0A2J0Z5B6"/>
<dbReference type="RefSeq" id="WP_100670948.1">
    <property type="nucleotide sequence ID" value="NZ_NJGD01000003.1"/>
</dbReference>